<dbReference type="OMA" id="SWERDEF"/>
<protein>
    <submittedName>
        <fullName evidence="3 4">Uncharacterized protein LOC106164536</fullName>
    </submittedName>
</protein>
<name>A0A1S3IK88_LINAN</name>
<evidence type="ECO:0000313" key="4">
    <source>
        <dbReference type="RefSeq" id="XP_013397935.1"/>
    </source>
</evidence>
<feature type="compositionally biased region" description="Low complexity" evidence="1">
    <location>
        <begin position="19"/>
        <end position="41"/>
    </location>
</feature>
<dbReference type="Proteomes" id="UP000085678">
    <property type="component" value="Unplaced"/>
</dbReference>
<keyword evidence="2" id="KW-1185">Reference proteome</keyword>
<dbReference type="GeneID" id="106164536"/>
<dbReference type="KEGG" id="lak:106164536"/>
<evidence type="ECO:0000313" key="3">
    <source>
        <dbReference type="RefSeq" id="XP_013397934.1"/>
    </source>
</evidence>
<organism evidence="2 3">
    <name type="scientific">Lingula anatina</name>
    <name type="common">Brachiopod</name>
    <name type="synonym">Lingula unguis</name>
    <dbReference type="NCBI Taxonomy" id="7574"/>
    <lineage>
        <taxon>Eukaryota</taxon>
        <taxon>Metazoa</taxon>
        <taxon>Spiralia</taxon>
        <taxon>Lophotrochozoa</taxon>
        <taxon>Brachiopoda</taxon>
        <taxon>Linguliformea</taxon>
        <taxon>Lingulata</taxon>
        <taxon>Lingulida</taxon>
        <taxon>Linguloidea</taxon>
        <taxon>Lingulidae</taxon>
        <taxon>Lingula</taxon>
    </lineage>
</organism>
<feature type="region of interest" description="Disordered" evidence="1">
    <location>
        <begin position="1"/>
        <end position="217"/>
    </location>
</feature>
<dbReference type="OrthoDB" id="6118545at2759"/>
<feature type="compositionally biased region" description="Polar residues" evidence="1">
    <location>
        <begin position="231"/>
        <end position="240"/>
    </location>
</feature>
<accession>A0A1S3IK88</accession>
<proteinExistence type="predicted"/>
<feature type="region of interest" description="Disordered" evidence="1">
    <location>
        <begin position="231"/>
        <end position="370"/>
    </location>
</feature>
<sequence>MRNSETDKLRTETRTPHTARSASSFSGSRQSASSGEQQSARLRTHSGSPVKTDIQHDLSDRRLSAPELPPIMGGPKSPTPGYVNGGTPLSTPRSSDGTSPVPLFNGNNGGAVSYPVIKRKHKPERISLNSPVDVQLRTSKSPMLVDSNTSPESTTNGVRHPQLSPGSMSSGYDSPRSALPPTPKSPGHRQLPLSTELRLARTKSWCPGNDNGGLASPKLETLFEKQLLSSQNEISKSGNNVKVRLPRSGAKPPIPGMRRNYTQTDLKGTTRSDLKGMSRTQSEPFISDMNKNRKLKISQSAKKSDNKKTNHVKVKTNGKANPTHSNSSKSSSLSQERLYMRDVLSRQPSSKADDSAQGDSAGEDGEQDERIIQWLLGVESAEHPPEPVIIDEEPSQTDTAIHIVYQGD</sequence>
<feature type="compositionally biased region" description="Low complexity" evidence="1">
    <location>
        <begin position="317"/>
        <end position="334"/>
    </location>
</feature>
<dbReference type="RefSeq" id="XP_013397934.1">
    <property type="nucleotide sequence ID" value="XM_013542480.1"/>
</dbReference>
<feature type="compositionally biased region" description="Basic and acidic residues" evidence="1">
    <location>
        <begin position="53"/>
        <end position="64"/>
    </location>
</feature>
<feature type="compositionally biased region" description="Basic and acidic residues" evidence="1">
    <location>
        <begin position="1"/>
        <end position="15"/>
    </location>
</feature>
<feature type="compositionally biased region" description="Polar residues" evidence="1">
    <location>
        <begin position="87"/>
        <end position="98"/>
    </location>
</feature>
<dbReference type="RefSeq" id="XP_013397935.1">
    <property type="nucleotide sequence ID" value="XM_013542481.1"/>
</dbReference>
<evidence type="ECO:0000313" key="2">
    <source>
        <dbReference type="Proteomes" id="UP000085678"/>
    </source>
</evidence>
<feature type="compositionally biased region" description="Polar residues" evidence="1">
    <location>
        <begin position="127"/>
        <end position="157"/>
    </location>
</feature>
<gene>
    <name evidence="3 4" type="primary">LOC106164536</name>
</gene>
<reference evidence="3 4" key="1">
    <citation type="submission" date="2025-04" db="UniProtKB">
        <authorList>
            <consortium name="RefSeq"/>
        </authorList>
    </citation>
    <scope>IDENTIFICATION</scope>
    <source>
        <tissue evidence="3 4">Gonads</tissue>
    </source>
</reference>
<dbReference type="AlphaFoldDB" id="A0A1S3IK88"/>
<evidence type="ECO:0000256" key="1">
    <source>
        <dbReference type="SAM" id="MobiDB-lite"/>
    </source>
</evidence>